<comment type="caution">
    <text evidence="2">The sequence shown here is derived from an EMBL/GenBank/DDBJ whole genome shotgun (WGS) entry which is preliminary data.</text>
</comment>
<accession>A0A7W5AQ89</accession>
<evidence type="ECO:0000313" key="3">
    <source>
        <dbReference type="Proteomes" id="UP000590749"/>
    </source>
</evidence>
<dbReference type="Pfam" id="PF01636">
    <property type="entry name" value="APH"/>
    <property type="match status" value="1"/>
</dbReference>
<dbReference type="SUPFAM" id="SSF56112">
    <property type="entry name" value="Protein kinase-like (PK-like)"/>
    <property type="match status" value="1"/>
</dbReference>
<dbReference type="AlphaFoldDB" id="A0A7W5AQ89"/>
<dbReference type="InterPro" id="IPR002575">
    <property type="entry name" value="Aminoglycoside_PTrfase"/>
</dbReference>
<dbReference type="InterPro" id="IPR011009">
    <property type="entry name" value="Kinase-like_dom_sf"/>
</dbReference>
<evidence type="ECO:0000259" key="1">
    <source>
        <dbReference type="Pfam" id="PF01636"/>
    </source>
</evidence>
<dbReference type="PANTHER" id="PTHR21310">
    <property type="entry name" value="AMINOGLYCOSIDE PHOSPHOTRANSFERASE-RELATED-RELATED"/>
    <property type="match status" value="1"/>
</dbReference>
<evidence type="ECO:0000313" key="2">
    <source>
        <dbReference type="EMBL" id="MBB3100335.1"/>
    </source>
</evidence>
<reference evidence="2 3" key="1">
    <citation type="submission" date="2020-08" db="EMBL/GenBank/DDBJ databases">
        <title>Genomic Encyclopedia of Type Strains, Phase III (KMG-III): the genomes of soil and plant-associated and newly described type strains.</title>
        <authorList>
            <person name="Whitman W."/>
        </authorList>
    </citation>
    <scope>NUCLEOTIDE SEQUENCE [LARGE SCALE GENOMIC DNA]</scope>
    <source>
        <strain evidence="2 3">CECT 3287</strain>
    </source>
</reference>
<proteinExistence type="predicted"/>
<dbReference type="EMBL" id="JACHXF010000024">
    <property type="protein sequence ID" value="MBB3100335.1"/>
    <property type="molecule type" value="Genomic_DNA"/>
</dbReference>
<dbReference type="InterPro" id="IPR051678">
    <property type="entry name" value="AGP_Transferase"/>
</dbReference>
<protein>
    <submittedName>
        <fullName evidence="2">Aminoglycoside phosphotransferase (APT) family kinase protein</fullName>
    </submittedName>
</protein>
<organism evidence="2 3">
    <name type="scientific">Actinoplanes campanulatus</name>
    <dbReference type="NCBI Taxonomy" id="113559"/>
    <lineage>
        <taxon>Bacteria</taxon>
        <taxon>Bacillati</taxon>
        <taxon>Actinomycetota</taxon>
        <taxon>Actinomycetes</taxon>
        <taxon>Micromonosporales</taxon>
        <taxon>Micromonosporaceae</taxon>
        <taxon>Actinoplanes</taxon>
    </lineage>
</organism>
<keyword evidence="2" id="KW-0808">Transferase</keyword>
<dbReference type="Gene3D" id="3.90.1200.10">
    <property type="match status" value="1"/>
</dbReference>
<sequence length="314" mass="34416">MTLTWLDEPTVDALRAALRMVAPDLADGVIVPRGLEPSDDPQWCGASAEVDGRFVVKFAWAQPPARRICYQVRLLDVLRVAVPWLPLPMVVASSRSPAMLVTRRAAAMPFFDIRRLITPADRPTAAGDLAAILAGLHDPEVLVAVSAAIGPLPGPMAPASTDTLRARFGALIRSDQRERVSTWCDWADRALATPGRTVLVHGDFHGDNHLWDRESLRLRLVVDWETAGTGEPEFDLRCLPGDCGVELFTATVAQYERVSGTTLDTDRIMAWHLRTVLGDALWRAEAGVALPDRRTPAQWVDDLEARFTALGTFG</sequence>
<keyword evidence="3" id="KW-1185">Reference proteome</keyword>
<dbReference type="Proteomes" id="UP000590749">
    <property type="component" value="Unassembled WGS sequence"/>
</dbReference>
<name>A0A7W5AQ89_9ACTN</name>
<dbReference type="GO" id="GO:0016301">
    <property type="term" value="F:kinase activity"/>
    <property type="evidence" value="ECO:0007669"/>
    <property type="project" value="UniProtKB-KW"/>
</dbReference>
<keyword evidence="2" id="KW-0418">Kinase</keyword>
<gene>
    <name evidence="2" type="ORF">FHR83_008057</name>
</gene>
<feature type="domain" description="Aminoglycoside phosphotransferase" evidence="1">
    <location>
        <begin position="51"/>
        <end position="255"/>
    </location>
</feature>
<dbReference type="RefSeq" id="WP_203834050.1">
    <property type="nucleotide sequence ID" value="NZ_BMPW01000025.1"/>
</dbReference>